<accession>A0ABN9W6D5</accession>
<protein>
    <submittedName>
        <fullName evidence="1">Uncharacterized protein</fullName>
    </submittedName>
</protein>
<organism evidence="1 2">
    <name type="scientific">Prorocentrum cordatum</name>
    <dbReference type="NCBI Taxonomy" id="2364126"/>
    <lineage>
        <taxon>Eukaryota</taxon>
        <taxon>Sar</taxon>
        <taxon>Alveolata</taxon>
        <taxon>Dinophyceae</taxon>
        <taxon>Prorocentrales</taxon>
        <taxon>Prorocentraceae</taxon>
        <taxon>Prorocentrum</taxon>
    </lineage>
</organism>
<dbReference type="EMBL" id="CAUYUJ010018082">
    <property type="protein sequence ID" value="CAK0880521.1"/>
    <property type="molecule type" value="Genomic_DNA"/>
</dbReference>
<evidence type="ECO:0000313" key="2">
    <source>
        <dbReference type="Proteomes" id="UP001189429"/>
    </source>
</evidence>
<keyword evidence="2" id="KW-1185">Reference proteome</keyword>
<gene>
    <name evidence="1" type="ORF">PCOR1329_LOCUS63632</name>
</gene>
<sequence length="132" mass="15226">MSMSDQPFHHRSLNTSFSSVYNPRNVYNSKLITGGDLTSNVLQAHKHVHVCRVWHHITGVRGENVDDSNVKLLLAVVENVRETESRSLESIICLEVSVRKPQTKHDLSQMIWLLLLQQVWQNFQHSNGRMLK</sequence>
<proteinExistence type="predicted"/>
<evidence type="ECO:0000313" key="1">
    <source>
        <dbReference type="EMBL" id="CAK0880521.1"/>
    </source>
</evidence>
<name>A0ABN9W6D5_9DINO</name>
<reference evidence="1" key="1">
    <citation type="submission" date="2023-10" db="EMBL/GenBank/DDBJ databases">
        <authorList>
            <person name="Chen Y."/>
            <person name="Shah S."/>
            <person name="Dougan E. K."/>
            <person name="Thang M."/>
            <person name="Chan C."/>
        </authorList>
    </citation>
    <scope>NUCLEOTIDE SEQUENCE [LARGE SCALE GENOMIC DNA]</scope>
</reference>
<comment type="caution">
    <text evidence="1">The sequence shown here is derived from an EMBL/GenBank/DDBJ whole genome shotgun (WGS) entry which is preliminary data.</text>
</comment>
<dbReference type="Proteomes" id="UP001189429">
    <property type="component" value="Unassembled WGS sequence"/>
</dbReference>